<comment type="catalytic activity">
    <reaction evidence="12">
        <text>L-seryl-[protein] + ATP = O-phospho-L-seryl-[protein] + ADP + H(+)</text>
        <dbReference type="Rhea" id="RHEA:17989"/>
        <dbReference type="Rhea" id="RHEA-COMP:9863"/>
        <dbReference type="Rhea" id="RHEA-COMP:11604"/>
        <dbReference type="ChEBI" id="CHEBI:15378"/>
        <dbReference type="ChEBI" id="CHEBI:29999"/>
        <dbReference type="ChEBI" id="CHEBI:30616"/>
        <dbReference type="ChEBI" id="CHEBI:83421"/>
        <dbReference type="ChEBI" id="CHEBI:456216"/>
        <dbReference type="EC" id="2.7.11.1"/>
    </reaction>
</comment>
<keyword evidence="5" id="KW-0808">Transferase</keyword>
<evidence type="ECO:0000256" key="14">
    <source>
        <dbReference type="RuleBase" id="RU000304"/>
    </source>
</evidence>
<comment type="caution">
    <text evidence="16">The sequence shown here is derived from an EMBL/GenBank/DDBJ whole genome shotgun (WGS) entry which is preliminary data.</text>
</comment>
<dbReference type="InterPro" id="IPR008271">
    <property type="entry name" value="Ser/Thr_kinase_AS"/>
</dbReference>
<organism evidence="16 17">
    <name type="scientific">Scomber scombrus</name>
    <name type="common">Atlantic mackerel</name>
    <name type="synonym">Scomber vernalis</name>
    <dbReference type="NCBI Taxonomy" id="13677"/>
    <lineage>
        <taxon>Eukaryota</taxon>
        <taxon>Metazoa</taxon>
        <taxon>Chordata</taxon>
        <taxon>Craniata</taxon>
        <taxon>Vertebrata</taxon>
        <taxon>Euteleostomi</taxon>
        <taxon>Actinopterygii</taxon>
        <taxon>Neopterygii</taxon>
        <taxon>Teleostei</taxon>
        <taxon>Neoteleostei</taxon>
        <taxon>Acanthomorphata</taxon>
        <taxon>Pelagiaria</taxon>
        <taxon>Scombriformes</taxon>
        <taxon>Scombridae</taxon>
        <taxon>Scomber</taxon>
    </lineage>
</organism>
<feature type="binding site" evidence="13">
    <location>
        <position position="42"/>
    </location>
    <ligand>
        <name>ATP</name>
        <dbReference type="ChEBI" id="CHEBI:30616"/>
    </ligand>
</feature>
<dbReference type="PIRSF" id="PIRSF000654">
    <property type="entry name" value="Integrin-linked_kinase"/>
    <property type="match status" value="1"/>
</dbReference>
<dbReference type="SMART" id="SM00220">
    <property type="entry name" value="S_TKc"/>
    <property type="match status" value="1"/>
</dbReference>
<evidence type="ECO:0000256" key="10">
    <source>
        <dbReference type="ARBA" id="ARBA00022842"/>
    </source>
</evidence>
<proteinExistence type="inferred from homology"/>
<dbReference type="Proteomes" id="UP001314229">
    <property type="component" value="Unassembled WGS sequence"/>
</dbReference>
<comment type="cofactor">
    <cofactor evidence="1">
        <name>Mg(2+)</name>
        <dbReference type="ChEBI" id="CHEBI:18420"/>
    </cofactor>
</comment>
<dbReference type="FunFam" id="1.10.510.10:FF:000172">
    <property type="entry name" value="serine/threonine-protein kinase Nek1 isoform X1"/>
    <property type="match status" value="1"/>
</dbReference>
<evidence type="ECO:0000256" key="13">
    <source>
        <dbReference type="PROSITE-ProRule" id="PRU10141"/>
    </source>
</evidence>
<dbReference type="PROSITE" id="PS50011">
    <property type="entry name" value="PROTEIN_KINASE_DOM"/>
    <property type="match status" value="1"/>
</dbReference>
<dbReference type="InterPro" id="IPR017441">
    <property type="entry name" value="Protein_kinase_ATP_BS"/>
</dbReference>
<reference evidence="16 17" key="1">
    <citation type="submission" date="2024-01" db="EMBL/GenBank/DDBJ databases">
        <authorList>
            <person name="Alioto T."/>
            <person name="Alioto T."/>
            <person name="Gomez Garrido J."/>
        </authorList>
    </citation>
    <scope>NUCLEOTIDE SEQUENCE [LARGE SCALE GENOMIC DNA]</scope>
</reference>
<dbReference type="PROSITE" id="PS00107">
    <property type="entry name" value="PROTEIN_KINASE_ATP"/>
    <property type="match status" value="1"/>
</dbReference>
<keyword evidence="6" id="KW-0479">Metal-binding</keyword>
<dbReference type="FunFam" id="3.30.200.20:FF:000097">
    <property type="entry name" value="Probable serine/threonine-protein kinase nek1"/>
    <property type="match status" value="1"/>
</dbReference>
<feature type="domain" description="Protein kinase" evidence="15">
    <location>
        <begin position="13"/>
        <end position="257"/>
    </location>
</feature>
<evidence type="ECO:0000256" key="2">
    <source>
        <dbReference type="ARBA" id="ARBA00010886"/>
    </source>
</evidence>
<evidence type="ECO:0000256" key="11">
    <source>
        <dbReference type="ARBA" id="ARBA00047899"/>
    </source>
</evidence>
<keyword evidence="9 13" id="KW-0067">ATP-binding</keyword>
<dbReference type="GO" id="GO:0005524">
    <property type="term" value="F:ATP binding"/>
    <property type="evidence" value="ECO:0007669"/>
    <property type="project" value="UniProtKB-UniRule"/>
</dbReference>
<protein>
    <recommendedName>
        <fullName evidence="3">non-specific serine/threonine protein kinase</fullName>
        <ecNumber evidence="3">2.7.11.1</ecNumber>
    </recommendedName>
</protein>
<comment type="similarity">
    <text evidence="2">Belongs to the protein kinase superfamily. NEK Ser/Thr protein kinase family. NIMA subfamily.</text>
</comment>
<dbReference type="PANTHER" id="PTHR44899">
    <property type="entry name" value="CAMK FAMILY PROTEIN KINASE"/>
    <property type="match status" value="1"/>
</dbReference>
<evidence type="ECO:0000259" key="15">
    <source>
        <dbReference type="PROSITE" id="PS50011"/>
    </source>
</evidence>
<dbReference type="Gene3D" id="1.10.510.10">
    <property type="entry name" value="Transferase(Phosphotransferase) domain 1"/>
    <property type="match status" value="1"/>
</dbReference>
<dbReference type="PANTHER" id="PTHR44899:SF4">
    <property type="entry name" value="SERINE_THREONINE-PROTEIN KINASE NEK1"/>
    <property type="match status" value="1"/>
</dbReference>
<dbReference type="EC" id="2.7.11.1" evidence="3"/>
<dbReference type="GO" id="GO:0004674">
    <property type="term" value="F:protein serine/threonine kinase activity"/>
    <property type="evidence" value="ECO:0007669"/>
    <property type="project" value="UniProtKB-KW"/>
</dbReference>
<dbReference type="CDD" id="cd08215">
    <property type="entry name" value="STKc_Nek"/>
    <property type="match status" value="1"/>
</dbReference>
<keyword evidence="8 16" id="KW-0418">Kinase</keyword>
<dbReference type="Pfam" id="PF00069">
    <property type="entry name" value="Pkinase"/>
    <property type="match status" value="1"/>
</dbReference>
<dbReference type="AlphaFoldDB" id="A0AAV1QJG9"/>
<comment type="catalytic activity">
    <reaction evidence="11">
        <text>L-threonyl-[protein] + ATP = O-phospho-L-threonyl-[protein] + ADP + H(+)</text>
        <dbReference type="Rhea" id="RHEA:46608"/>
        <dbReference type="Rhea" id="RHEA-COMP:11060"/>
        <dbReference type="Rhea" id="RHEA-COMP:11605"/>
        <dbReference type="ChEBI" id="CHEBI:15378"/>
        <dbReference type="ChEBI" id="CHEBI:30013"/>
        <dbReference type="ChEBI" id="CHEBI:30616"/>
        <dbReference type="ChEBI" id="CHEBI:61977"/>
        <dbReference type="ChEBI" id="CHEBI:456216"/>
        <dbReference type="EC" id="2.7.11.1"/>
    </reaction>
</comment>
<evidence type="ECO:0000256" key="9">
    <source>
        <dbReference type="ARBA" id="ARBA00022840"/>
    </source>
</evidence>
<evidence type="ECO:0000256" key="6">
    <source>
        <dbReference type="ARBA" id="ARBA00022723"/>
    </source>
</evidence>
<sequence>MRAYSHSTKMEKYEQVKVIGKGGFGKAILVKSKKDGHQYVIKQINISDMSTEETQKAQQEVEVLSNMTHPNIVQYKESFEEGDCLYIVMNYCEGGDLSMKIKSQEGKLFSEEQILDWFVQICLALKHIHDRNIIHRDIKPQNIFLTKDGTVQLGDFGVARVLNSTGELATTGIGTELYLSPEICENKLYDNKSDIWALGCVLYELCSLKPAFEVDDLEQVRQKIISGSYPPVSDHYSQELCSLLAQLLKHDPTERPS</sequence>
<keyword evidence="10" id="KW-0460">Magnesium</keyword>
<dbReference type="GO" id="GO:0046872">
    <property type="term" value="F:metal ion binding"/>
    <property type="evidence" value="ECO:0007669"/>
    <property type="project" value="UniProtKB-KW"/>
</dbReference>
<evidence type="ECO:0000256" key="8">
    <source>
        <dbReference type="ARBA" id="ARBA00022777"/>
    </source>
</evidence>
<evidence type="ECO:0000256" key="4">
    <source>
        <dbReference type="ARBA" id="ARBA00022527"/>
    </source>
</evidence>
<dbReference type="SUPFAM" id="SSF56112">
    <property type="entry name" value="Protein kinase-like (PK-like)"/>
    <property type="match status" value="1"/>
</dbReference>
<accession>A0AAV1QJG9</accession>
<evidence type="ECO:0000256" key="5">
    <source>
        <dbReference type="ARBA" id="ARBA00022679"/>
    </source>
</evidence>
<dbReference type="InterPro" id="IPR000719">
    <property type="entry name" value="Prot_kinase_dom"/>
</dbReference>
<name>A0AAV1QJG9_SCOSC</name>
<keyword evidence="4 14" id="KW-0723">Serine/threonine-protein kinase</keyword>
<keyword evidence="17" id="KW-1185">Reference proteome</keyword>
<evidence type="ECO:0000256" key="1">
    <source>
        <dbReference type="ARBA" id="ARBA00001946"/>
    </source>
</evidence>
<dbReference type="PROSITE" id="PS00108">
    <property type="entry name" value="PROTEIN_KINASE_ST"/>
    <property type="match status" value="1"/>
</dbReference>
<dbReference type="InterPro" id="IPR051131">
    <property type="entry name" value="NEK_Ser/Thr_kinase_NIMA"/>
</dbReference>
<feature type="non-terminal residue" evidence="16">
    <location>
        <position position="257"/>
    </location>
</feature>
<keyword evidence="7 13" id="KW-0547">Nucleotide-binding</keyword>
<gene>
    <name evidence="16" type="ORF">FSCOSCO3_A001490</name>
</gene>
<evidence type="ECO:0000256" key="3">
    <source>
        <dbReference type="ARBA" id="ARBA00012513"/>
    </source>
</evidence>
<evidence type="ECO:0000313" key="17">
    <source>
        <dbReference type="Proteomes" id="UP001314229"/>
    </source>
</evidence>
<evidence type="ECO:0000313" key="16">
    <source>
        <dbReference type="EMBL" id="CAK6984293.1"/>
    </source>
</evidence>
<dbReference type="InterPro" id="IPR011009">
    <property type="entry name" value="Kinase-like_dom_sf"/>
</dbReference>
<evidence type="ECO:0000256" key="7">
    <source>
        <dbReference type="ARBA" id="ARBA00022741"/>
    </source>
</evidence>
<dbReference type="EMBL" id="CAWUFR010001737">
    <property type="protein sequence ID" value="CAK6984293.1"/>
    <property type="molecule type" value="Genomic_DNA"/>
</dbReference>
<dbReference type="Gene3D" id="3.30.200.20">
    <property type="entry name" value="Phosphorylase Kinase, domain 1"/>
    <property type="match status" value="1"/>
</dbReference>
<evidence type="ECO:0000256" key="12">
    <source>
        <dbReference type="ARBA" id="ARBA00048679"/>
    </source>
</evidence>